<dbReference type="PROSITE" id="PS50850">
    <property type="entry name" value="MFS"/>
    <property type="match status" value="1"/>
</dbReference>
<dbReference type="InterPro" id="IPR020846">
    <property type="entry name" value="MFS_dom"/>
</dbReference>
<evidence type="ECO:0000313" key="8">
    <source>
        <dbReference type="Proteomes" id="UP000295645"/>
    </source>
</evidence>
<dbReference type="PANTHER" id="PTHR23501:SF154">
    <property type="entry name" value="MULTIDRUG-EFFLUX TRANSPORTER RV1634-RELATED"/>
    <property type="match status" value="1"/>
</dbReference>
<dbReference type="GO" id="GO:0005886">
    <property type="term" value="C:plasma membrane"/>
    <property type="evidence" value="ECO:0007669"/>
    <property type="project" value="TreeGrafter"/>
</dbReference>
<protein>
    <submittedName>
        <fullName evidence="7">Putative MFS family arabinose efflux permease</fullName>
    </submittedName>
</protein>
<feature type="transmembrane region" description="Helical" evidence="5">
    <location>
        <begin position="220"/>
        <end position="237"/>
    </location>
</feature>
<dbReference type="EMBL" id="SMCS01000001">
    <property type="protein sequence ID" value="TCV97240.1"/>
    <property type="molecule type" value="Genomic_DNA"/>
</dbReference>
<feature type="transmembrane region" description="Helical" evidence="5">
    <location>
        <begin position="181"/>
        <end position="199"/>
    </location>
</feature>
<evidence type="ECO:0000313" key="7">
    <source>
        <dbReference type="EMBL" id="TCV97240.1"/>
    </source>
</evidence>
<accession>A0A4R3YX92</accession>
<gene>
    <name evidence="7" type="ORF">EC912_101236</name>
</gene>
<dbReference type="PRINTS" id="PR01036">
    <property type="entry name" value="TCRTETB"/>
</dbReference>
<organism evidence="7 8">
    <name type="scientific">Luteibacter rhizovicinus</name>
    <dbReference type="NCBI Taxonomy" id="242606"/>
    <lineage>
        <taxon>Bacteria</taxon>
        <taxon>Pseudomonadati</taxon>
        <taxon>Pseudomonadota</taxon>
        <taxon>Gammaproteobacteria</taxon>
        <taxon>Lysobacterales</taxon>
        <taxon>Rhodanobacteraceae</taxon>
        <taxon>Luteibacter</taxon>
    </lineage>
</organism>
<keyword evidence="3 5" id="KW-1133">Transmembrane helix</keyword>
<dbReference type="PANTHER" id="PTHR23501">
    <property type="entry name" value="MAJOR FACILITATOR SUPERFAMILY"/>
    <property type="match status" value="1"/>
</dbReference>
<dbReference type="Gene3D" id="1.20.1720.10">
    <property type="entry name" value="Multidrug resistance protein D"/>
    <property type="match status" value="1"/>
</dbReference>
<dbReference type="Proteomes" id="UP000295645">
    <property type="component" value="Unassembled WGS sequence"/>
</dbReference>
<feature type="transmembrane region" description="Helical" evidence="5">
    <location>
        <begin position="365"/>
        <end position="390"/>
    </location>
</feature>
<evidence type="ECO:0000256" key="3">
    <source>
        <dbReference type="ARBA" id="ARBA00022989"/>
    </source>
</evidence>
<comment type="subcellular location">
    <subcellularLocation>
        <location evidence="1">Membrane</location>
        <topology evidence="1">Multi-pass membrane protein</topology>
    </subcellularLocation>
</comment>
<keyword evidence="8" id="KW-1185">Reference proteome</keyword>
<dbReference type="AlphaFoldDB" id="A0A4R3YX92"/>
<feature type="transmembrane region" description="Helical" evidence="5">
    <location>
        <begin position="243"/>
        <end position="266"/>
    </location>
</feature>
<feature type="domain" description="Major facilitator superfamily (MFS) profile" evidence="6">
    <location>
        <begin position="30"/>
        <end position="460"/>
    </location>
</feature>
<sequence length="460" mass="47185">MNVSTSDSILSPLQDAAPTDSVLSPRYRAATLGMVALISLIAFEALAVTTAMPTVARELDGLKLYALAFGGTLATSVIGMTLAGRWADTHGPSLPLWSGLSCFVAGLLLAGLAQNMSTLLLGRLVQGLGAGGMSVALYVIVGRLYPESLRPRIFAAFSAGWVVPSMIGPALSGLIVEHVGWRWVFLAVPLLAVPAAAILRPAMRAMPAVQAARQSSLRPVLLAFGAAVGVCLVFVAGQQHGLVAAAVLVPAVALLGFCAKGMLPAGTLRAARGLPSVIVLRGLAASAFFGCEAFLPLLLSREHGLSPLWSGMALSAGALGWFSGSWYQGHYAKMSRQSLLNLGTAALAIGIATTATAAWPSAPVFVSVAGWGLTGLGMGLLYASLSVLMLSLSPPEEQGVNSSALQLCESLTVATTLAVGGSLFAAFLAWSPTVAFLSNFMLAGALALLGNVVARRTHAP</sequence>
<dbReference type="Gene3D" id="1.20.1250.20">
    <property type="entry name" value="MFS general substrate transporter like domains"/>
    <property type="match status" value="1"/>
</dbReference>
<feature type="transmembrane region" description="Helical" evidence="5">
    <location>
        <begin position="411"/>
        <end position="430"/>
    </location>
</feature>
<keyword evidence="2 5" id="KW-0812">Transmembrane</keyword>
<feature type="transmembrane region" description="Helical" evidence="5">
    <location>
        <begin position="153"/>
        <end position="175"/>
    </location>
</feature>
<evidence type="ECO:0000256" key="2">
    <source>
        <dbReference type="ARBA" id="ARBA00022692"/>
    </source>
</evidence>
<feature type="transmembrane region" description="Helical" evidence="5">
    <location>
        <begin position="436"/>
        <end position="454"/>
    </location>
</feature>
<reference evidence="7 8" key="1">
    <citation type="submission" date="2019-03" db="EMBL/GenBank/DDBJ databases">
        <title>Above-ground endophytic microbial communities from plants in different locations in the United States.</title>
        <authorList>
            <person name="Frank C."/>
        </authorList>
    </citation>
    <scope>NUCLEOTIDE SEQUENCE [LARGE SCALE GENOMIC DNA]</scope>
    <source>
        <strain evidence="7 8">LP_13_YM</strain>
    </source>
</reference>
<dbReference type="InterPro" id="IPR011701">
    <property type="entry name" value="MFS"/>
</dbReference>
<dbReference type="GO" id="GO:0022857">
    <property type="term" value="F:transmembrane transporter activity"/>
    <property type="evidence" value="ECO:0007669"/>
    <property type="project" value="InterPro"/>
</dbReference>
<dbReference type="Pfam" id="PF07690">
    <property type="entry name" value="MFS_1"/>
    <property type="match status" value="1"/>
</dbReference>
<feature type="transmembrane region" description="Helical" evidence="5">
    <location>
        <begin position="339"/>
        <end position="359"/>
    </location>
</feature>
<comment type="caution">
    <text evidence="7">The sequence shown here is derived from an EMBL/GenBank/DDBJ whole genome shotgun (WGS) entry which is preliminary data.</text>
</comment>
<evidence type="ECO:0000256" key="5">
    <source>
        <dbReference type="SAM" id="Phobius"/>
    </source>
</evidence>
<feature type="transmembrane region" description="Helical" evidence="5">
    <location>
        <begin position="94"/>
        <end position="114"/>
    </location>
</feature>
<dbReference type="OrthoDB" id="9807274at2"/>
<feature type="transmembrane region" description="Helical" evidence="5">
    <location>
        <begin position="64"/>
        <end position="82"/>
    </location>
</feature>
<evidence type="ECO:0000259" key="6">
    <source>
        <dbReference type="PROSITE" id="PS50850"/>
    </source>
</evidence>
<feature type="transmembrane region" description="Helical" evidence="5">
    <location>
        <begin position="120"/>
        <end position="141"/>
    </location>
</feature>
<dbReference type="SUPFAM" id="SSF103473">
    <property type="entry name" value="MFS general substrate transporter"/>
    <property type="match status" value="1"/>
</dbReference>
<evidence type="ECO:0000256" key="4">
    <source>
        <dbReference type="ARBA" id="ARBA00023136"/>
    </source>
</evidence>
<evidence type="ECO:0000256" key="1">
    <source>
        <dbReference type="ARBA" id="ARBA00004141"/>
    </source>
</evidence>
<name>A0A4R3YX92_9GAMM</name>
<feature type="transmembrane region" description="Helical" evidence="5">
    <location>
        <begin position="29"/>
        <end position="52"/>
    </location>
</feature>
<proteinExistence type="predicted"/>
<dbReference type="InterPro" id="IPR036259">
    <property type="entry name" value="MFS_trans_sf"/>
</dbReference>
<keyword evidence="4 5" id="KW-0472">Membrane</keyword>
<feature type="transmembrane region" description="Helical" evidence="5">
    <location>
        <begin position="278"/>
        <end position="299"/>
    </location>
</feature>
<feature type="transmembrane region" description="Helical" evidence="5">
    <location>
        <begin position="305"/>
        <end position="327"/>
    </location>
</feature>